<dbReference type="InterPro" id="IPR001829">
    <property type="entry name" value="Pili_assmbl_chaperone_bac"/>
</dbReference>
<keyword evidence="3" id="KW-1029">Fimbrium biogenesis</keyword>
<dbReference type="PANTHER" id="PTHR30251:SF2">
    <property type="entry name" value="FIMBRIAL CHAPERONE YADV-RELATED"/>
    <property type="match status" value="1"/>
</dbReference>
<proteinExistence type="inferred from homology"/>
<protein>
    <submittedName>
        <fullName evidence="9">Fimbrial chaperone</fullName>
    </submittedName>
</protein>
<reference evidence="9 10" key="1">
    <citation type="submission" date="2019-12" db="EMBL/GenBank/DDBJ databases">
        <title>complete genome sequences of Pseudomonas otitidis str. WP8-S17-CRE-03 isolated from wastewater treatment plant effluent.</title>
        <authorList>
            <person name="Sekizuka T."/>
            <person name="Itokawa K."/>
            <person name="Yatsu K."/>
            <person name="Inamine Y."/>
            <person name="Kuroda M."/>
        </authorList>
    </citation>
    <scope>NUCLEOTIDE SEQUENCE [LARGE SCALE GENOMIC DNA]</scope>
    <source>
        <strain evidence="9 10">WP8-S17-CRE-03</strain>
    </source>
</reference>
<accession>A0A1I0USE0</accession>
<organism evidence="9 10">
    <name type="scientific">Metapseudomonas otitidis</name>
    <dbReference type="NCBI Taxonomy" id="319939"/>
    <lineage>
        <taxon>Bacteria</taxon>
        <taxon>Pseudomonadati</taxon>
        <taxon>Pseudomonadota</taxon>
        <taxon>Gammaproteobacteria</taxon>
        <taxon>Pseudomonadales</taxon>
        <taxon>Pseudomonadaceae</taxon>
        <taxon>Metapseudomonas</taxon>
    </lineage>
</organism>
<sequence length="236" mass="25930">MKRIHIWLGMLAMLAPAFAQAGIVITGTRVIYPGEQREITVQLTNNGDVPALTQAWIDQSPNIENAAKARSPFLLTPPVTRVNPGKGQSLRIRLIEQSLPQDRESLFWLNVLELPPKPAEGTATNKLQMAFASRLKLFYRPKGLGSLESGIQNLQWKVQGDELVCTNRGAFHITFVDIRLGGQEVTLNKGSAMVAPQDTLRLPLKQRVPGSADTSIDFKVINDFGADATHTARLSP</sequence>
<dbReference type="EMBL" id="AP022213">
    <property type="protein sequence ID" value="BBT14950.1"/>
    <property type="molecule type" value="Genomic_DNA"/>
</dbReference>
<dbReference type="SUPFAM" id="SSF49354">
    <property type="entry name" value="PapD-like"/>
    <property type="match status" value="1"/>
</dbReference>
<dbReference type="InterPro" id="IPR018046">
    <property type="entry name" value="Pili_assmbl_chaperone_CS"/>
</dbReference>
<keyword evidence="6 8" id="KW-0143">Chaperone</keyword>
<evidence type="ECO:0000256" key="6">
    <source>
        <dbReference type="ARBA" id="ARBA00023186"/>
    </source>
</evidence>
<evidence type="ECO:0000256" key="8">
    <source>
        <dbReference type="RuleBase" id="RU003918"/>
    </source>
</evidence>
<comment type="subcellular location">
    <subcellularLocation>
        <location evidence="1 8">Periplasm</location>
    </subcellularLocation>
</comment>
<dbReference type="GO" id="GO:0030288">
    <property type="term" value="C:outer membrane-bounded periplasmic space"/>
    <property type="evidence" value="ECO:0007669"/>
    <property type="project" value="InterPro"/>
</dbReference>
<evidence type="ECO:0000256" key="5">
    <source>
        <dbReference type="ARBA" id="ARBA00022764"/>
    </source>
</evidence>
<dbReference type="AlphaFoldDB" id="A0A1I0USE0"/>
<keyword evidence="4" id="KW-0732">Signal</keyword>
<dbReference type="FunFam" id="2.60.40.10:FF:000458">
    <property type="entry name" value="Molecular chaperone FimC"/>
    <property type="match status" value="1"/>
</dbReference>
<dbReference type="SUPFAM" id="SSF49584">
    <property type="entry name" value="Periplasmic chaperone C-domain"/>
    <property type="match status" value="1"/>
</dbReference>
<dbReference type="PANTHER" id="PTHR30251">
    <property type="entry name" value="PILUS ASSEMBLY CHAPERONE"/>
    <property type="match status" value="1"/>
</dbReference>
<dbReference type="Gene3D" id="2.60.40.10">
    <property type="entry name" value="Immunoglobulins"/>
    <property type="match status" value="2"/>
</dbReference>
<evidence type="ECO:0000313" key="9">
    <source>
        <dbReference type="EMBL" id="BBT14950.1"/>
    </source>
</evidence>
<evidence type="ECO:0000313" key="10">
    <source>
        <dbReference type="Proteomes" id="UP000515591"/>
    </source>
</evidence>
<comment type="similarity">
    <text evidence="2 8">Belongs to the periplasmic pilus chaperone family.</text>
</comment>
<name>A0A1I0USE0_9GAMM</name>
<evidence type="ECO:0000256" key="2">
    <source>
        <dbReference type="ARBA" id="ARBA00007399"/>
    </source>
</evidence>
<evidence type="ECO:0000256" key="3">
    <source>
        <dbReference type="ARBA" id="ARBA00022558"/>
    </source>
</evidence>
<dbReference type="InterPro" id="IPR016148">
    <property type="entry name" value="Pili_assmbl_chaperone_C"/>
</dbReference>
<dbReference type="InterPro" id="IPR016147">
    <property type="entry name" value="Pili_assmbl_chaperone_N"/>
</dbReference>
<keyword evidence="5" id="KW-0574">Periplasm</keyword>
<dbReference type="InterPro" id="IPR013783">
    <property type="entry name" value="Ig-like_fold"/>
</dbReference>
<evidence type="ECO:0000256" key="1">
    <source>
        <dbReference type="ARBA" id="ARBA00004418"/>
    </source>
</evidence>
<keyword evidence="7" id="KW-0393">Immunoglobulin domain</keyword>
<dbReference type="RefSeq" id="WP_074972959.1">
    <property type="nucleotide sequence ID" value="NZ_AP022213.1"/>
</dbReference>
<evidence type="ECO:0000256" key="7">
    <source>
        <dbReference type="ARBA" id="ARBA00023319"/>
    </source>
</evidence>
<dbReference type="PRINTS" id="PR00969">
    <property type="entry name" value="CHAPERONPILI"/>
</dbReference>
<gene>
    <name evidence="9" type="ORF">WP8S17C03_09990</name>
</gene>
<dbReference type="Pfam" id="PF02753">
    <property type="entry name" value="PapD_C"/>
    <property type="match status" value="1"/>
</dbReference>
<dbReference type="GO" id="GO:0071555">
    <property type="term" value="P:cell wall organization"/>
    <property type="evidence" value="ECO:0007669"/>
    <property type="project" value="InterPro"/>
</dbReference>
<dbReference type="STRING" id="319939.SAMN05216263_12043"/>
<dbReference type="PROSITE" id="PS00635">
    <property type="entry name" value="PILI_CHAPERONE"/>
    <property type="match status" value="1"/>
</dbReference>
<dbReference type="InterPro" id="IPR008962">
    <property type="entry name" value="PapD-like_sf"/>
</dbReference>
<evidence type="ECO:0000256" key="4">
    <source>
        <dbReference type="ARBA" id="ARBA00022729"/>
    </source>
</evidence>
<dbReference type="InterPro" id="IPR050643">
    <property type="entry name" value="Periplasmic_pilus_chap"/>
</dbReference>
<dbReference type="InterPro" id="IPR036316">
    <property type="entry name" value="Pili_assmbl_chap_C_dom_sf"/>
</dbReference>
<dbReference type="Pfam" id="PF00345">
    <property type="entry name" value="PapD_N"/>
    <property type="match status" value="1"/>
</dbReference>
<dbReference type="Proteomes" id="UP000515591">
    <property type="component" value="Chromosome"/>
</dbReference>